<accession>A0A1R3WKK1</accession>
<dbReference type="EMBL" id="FTPP01000001">
    <property type="protein sequence ID" value="SIT78408.1"/>
    <property type="molecule type" value="Genomic_DNA"/>
</dbReference>
<dbReference type="OrthoDB" id="9837283at2"/>
<sequence>MAQVSIKNFDWNRDYYAYVCIGGYECYSGRFRAWKLYSLTSDAVKTLSQRPEEVEALFETQEELEAYIKALHAQQVQEMDDIQLNKIGKAGGDQLIISSIL</sequence>
<gene>
    <name evidence="1" type="ORF">SAMN05444128_0622</name>
</gene>
<dbReference type="STRING" id="1317125.SAMN05444128_0622"/>
<protein>
    <submittedName>
        <fullName evidence="1">Uncharacterized protein</fullName>
    </submittedName>
</protein>
<organism evidence="1 2">
    <name type="scientific">Pontibacter indicus</name>
    <dbReference type="NCBI Taxonomy" id="1317125"/>
    <lineage>
        <taxon>Bacteria</taxon>
        <taxon>Pseudomonadati</taxon>
        <taxon>Bacteroidota</taxon>
        <taxon>Cytophagia</taxon>
        <taxon>Cytophagales</taxon>
        <taxon>Hymenobacteraceae</taxon>
        <taxon>Pontibacter</taxon>
    </lineage>
</organism>
<proteinExistence type="predicted"/>
<dbReference type="Proteomes" id="UP000187181">
    <property type="component" value="Unassembled WGS sequence"/>
</dbReference>
<reference evidence="2" key="1">
    <citation type="submission" date="2017-01" db="EMBL/GenBank/DDBJ databases">
        <authorList>
            <person name="Varghese N."/>
            <person name="Submissions S."/>
        </authorList>
    </citation>
    <scope>NUCLEOTIDE SEQUENCE [LARGE SCALE GENOMIC DNA]</scope>
    <source>
        <strain evidence="2">LP100</strain>
    </source>
</reference>
<dbReference type="AlphaFoldDB" id="A0A1R3WKK1"/>
<name>A0A1R3WKK1_9BACT</name>
<dbReference type="RefSeq" id="WP_076666020.1">
    <property type="nucleotide sequence ID" value="NZ_FTPP01000001.1"/>
</dbReference>
<evidence type="ECO:0000313" key="1">
    <source>
        <dbReference type="EMBL" id="SIT78408.1"/>
    </source>
</evidence>
<keyword evidence="2" id="KW-1185">Reference proteome</keyword>
<evidence type="ECO:0000313" key="2">
    <source>
        <dbReference type="Proteomes" id="UP000187181"/>
    </source>
</evidence>